<evidence type="ECO:0000313" key="1">
    <source>
        <dbReference type="EMBL" id="MDK3017558.1"/>
    </source>
</evidence>
<comment type="caution">
    <text evidence="1">The sequence shown here is derived from an EMBL/GenBank/DDBJ whole genome shotgun (WGS) entry which is preliminary data.</text>
</comment>
<dbReference type="Proteomes" id="UP001243757">
    <property type="component" value="Unassembled WGS sequence"/>
</dbReference>
<accession>A0ABT7EYY2</accession>
<dbReference type="EMBL" id="JASNJD010000004">
    <property type="protein sequence ID" value="MDK3017558.1"/>
    <property type="molecule type" value="Genomic_DNA"/>
</dbReference>
<evidence type="ECO:0000313" key="2">
    <source>
        <dbReference type="Proteomes" id="UP001243757"/>
    </source>
</evidence>
<proteinExistence type="predicted"/>
<dbReference type="InterPro" id="IPR019225">
    <property type="entry name" value="DUF2155"/>
</dbReference>
<reference evidence="1 2" key="1">
    <citation type="submission" date="2023-05" db="EMBL/GenBank/DDBJ databases">
        <title>Pseudodonghicola sp. nov.</title>
        <authorList>
            <person name="Huang J."/>
        </authorList>
    </citation>
    <scope>NUCLEOTIDE SEQUENCE [LARGE SCALE GENOMIC DNA]</scope>
    <source>
        <strain evidence="1 2">IC7</strain>
    </source>
</reference>
<organism evidence="1 2">
    <name type="scientific">Pseudodonghicola flavimaris</name>
    <dbReference type="NCBI Taxonomy" id="3050036"/>
    <lineage>
        <taxon>Bacteria</taxon>
        <taxon>Pseudomonadati</taxon>
        <taxon>Pseudomonadota</taxon>
        <taxon>Alphaproteobacteria</taxon>
        <taxon>Rhodobacterales</taxon>
        <taxon>Paracoccaceae</taxon>
        <taxon>Pseudodonghicola</taxon>
    </lineage>
</organism>
<sequence>MAAGPLLAQDRVPSTSGQGAVLRGLDKVNGQTVDIELSNGGTAEVFGLDVALADCRYPTDNPTGDAFAYLTIWERGKAQAIFEGWMIASAPALNALDHARYDVWVLRCITS</sequence>
<gene>
    <name evidence="1" type="ORF">QO033_07700</name>
</gene>
<dbReference type="Pfam" id="PF09923">
    <property type="entry name" value="DUF2155"/>
    <property type="match status" value="1"/>
</dbReference>
<keyword evidence="2" id="KW-1185">Reference proteome</keyword>
<name>A0ABT7EYY2_9RHOB</name>
<protein>
    <submittedName>
        <fullName evidence="1">DUF2155 domain-containing protein</fullName>
    </submittedName>
</protein>